<sequence>MPDPILDVLITAQMRTFPKLSFPVLEQIIGHLSLDPCREANKETENVMALRALSLSCRALLDCCRRQLFGDVTLCSLESLTAFIAVLKRPSQLSGYVKHLVIQGAPDGCQSWVSSIPSRLLPILCLRKCTFKDVHLNLIHPSILRGFCLYGPRQWAFVNVAYSTNVQTTRLLLTSTANLSAEEPAELALMGVEASRRPGLLNFSLILGPLDVEWASFLKHQGFEARCIDANASLRAGVRPSPDLVSCTTDSEDCVQVDDTVVIGYVRKVREPHWPRERRYDMAMCQPDM</sequence>
<name>A0A4R0R1Z0_9APHY</name>
<dbReference type="Proteomes" id="UP000292702">
    <property type="component" value="Unassembled WGS sequence"/>
</dbReference>
<evidence type="ECO:0000313" key="2">
    <source>
        <dbReference type="Proteomes" id="UP000292702"/>
    </source>
</evidence>
<organism evidence="1 2">
    <name type="scientific">Steccherinum ochraceum</name>
    <dbReference type="NCBI Taxonomy" id="92696"/>
    <lineage>
        <taxon>Eukaryota</taxon>
        <taxon>Fungi</taxon>
        <taxon>Dikarya</taxon>
        <taxon>Basidiomycota</taxon>
        <taxon>Agaricomycotina</taxon>
        <taxon>Agaricomycetes</taxon>
        <taxon>Polyporales</taxon>
        <taxon>Steccherinaceae</taxon>
        <taxon>Steccherinum</taxon>
    </lineage>
</organism>
<accession>A0A4R0R1Z0</accession>
<comment type="caution">
    <text evidence="1">The sequence shown here is derived from an EMBL/GenBank/DDBJ whole genome shotgun (WGS) entry which is preliminary data.</text>
</comment>
<dbReference type="AlphaFoldDB" id="A0A4R0R1Z0"/>
<keyword evidence="2" id="KW-1185">Reference proteome</keyword>
<evidence type="ECO:0000313" key="1">
    <source>
        <dbReference type="EMBL" id="TCD61010.1"/>
    </source>
</evidence>
<proteinExistence type="predicted"/>
<reference evidence="1 2" key="1">
    <citation type="submission" date="2018-11" db="EMBL/GenBank/DDBJ databases">
        <title>Genome assembly of Steccherinum ochraceum LE-BIN_3174, the white-rot fungus of the Steccherinaceae family (The Residual Polyporoid clade, Polyporales, Basidiomycota).</title>
        <authorList>
            <person name="Fedorova T.V."/>
            <person name="Glazunova O.A."/>
            <person name="Landesman E.O."/>
            <person name="Moiseenko K.V."/>
            <person name="Psurtseva N.V."/>
            <person name="Savinova O.S."/>
            <person name="Shakhova N.V."/>
            <person name="Tyazhelova T.V."/>
            <person name="Vasina D.V."/>
        </authorList>
    </citation>
    <scope>NUCLEOTIDE SEQUENCE [LARGE SCALE GENOMIC DNA]</scope>
    <source>
        <strain evidence="1 2">LE-BIN_3174</strain>
    </source>
</reference>
<dbReference type="EMBL" id="RWJN01000516">
    <property type="protein sequence ID" value="TCD61010.1"/>
    <property type="molecule type" value="Genomic_DNA"/>
</dbReference>
<gene>
    <name evidence="1" type="ORF">EIP91_009161</name>
</gene>
<protein>
    <recommendedName>
        <fullName evidence="3">F-box domain-containing protein</fullName>
    </recommendedName>
</protein>
<evidence type="ECO:0008006" key="3">
    <source>
        <dbReference type="Google" id="ProtNLM"/>
    </source>
</evidence>